<reference evidence="2 3" key="1">
    <citation type="journal article" date="2018" name="Sci. Rep.">
        <title>Genomic signatures of local adaptation to the degree of environmental predictability in rotifers.</title>
        <authorList>
            <person name="Franch-Gras L."/>
            <person name="Hahn C."/>
            <person name="Garcia-Roger E.M."/>
            <person name="Carmona M.J."/>
            <person name="Serra M."/>
            <person name="Gomez A."/>
        </authorList>
    </citation>
    <scope>NUCLEOTIDE SEQUENCE [LARGE SCALE GENOMIC DNA]</scope>
    <source>
        <strain evidence="2">HYR1</strain>
    </source>
</reference>
<keyword evidence="1" id="KW-0472">Membrane</keyword>
<name>A0A3M7Q6F0_BRAPC</name>
<accession>A0A3M7Q6F0</accession>
<proteinExistence type="predicted"/>
<dbReference type="AlphaFoldDB" id="A0A3M7Q6F0"/>
<dbReference type="Proteomes" id="UP000276133">
    <property type="component" value="Unassembled WGS sequence"/>
</dbReference>
<evidence type="ECO:0000256" key="1">
    <source>
        <dbReference type="SAM" id="Phobius"/>
    </source>
</evidence>
<protein>
    <submittedName>
        <fullName evidence="2">Uncharacterized protein</fullName>
    </submittedName>
</protein>
<gene>
    <name evidence="2" type="ORF">BpHYR1_044976</name>
</gene>
<keyword evidence="3" id="KW-1185">Reference proteome</keyword>
<organism evidence="2 3">
    <name type="scientific">Brachionus plicatilis</name>
    <name type="common">Marine rotifer</name>
    <name type="synonym">Brachionus muelleri</name>
    <dbReference type="NCBI Taxonomy" id="10195"/>
    <lineage>
        <taxon>Eukaryota</taxon>
        <taxon>Metazoa</taxon>
        <taxon>Spiralia</taxon>
        <taxon>Gnathifera</taxon>
        <taxon>Rotifera</taxon>
        <taxon>Eurotatoria</taxon>
        <taxon>Monogononta</taxon>
        <taxon>Pseudotrocha</taxon>
        <taxon>Ploima</taxon>
        <taxon>Brachionidae</taxon>
        <taxon>Brachionus</taxon>
    </lineage>
</organism>
<dbReference type="EMBL" id="REGN01007223">
    <property type="protein sequence ID" value="RNA06923.1"/>
    <property type="molecule type" value="Genomic_DNA"/>
</dbReference>
<evidence type="ECO:0000313" key="3">
    <source>
        <dbReference type="Proteomes" id="UP000276133"/>
    </source>
</evidence>
<evidence type="ECO:0000313" key="2">
    <source>
        <dbReference type="EMBL" id="RNA06923.1"/>
    </source>
</evidence>
<comment type="caution">
    <text evidence="2">The sequence shown here is derived from an EMBL/GenBank/DDBJ whole genome shotgun (WGS) entry which is preliminary data.</text>
</comment>
<keyword evidence="1" id="KW-0812">Transmembrane</keyword>
<sequence length="60" mass="6969">MRKLYKLNKLINTLFRRKINITFKSISLLLINIYAGYTAGSSEWSKGFISARFHGSKDKE</sequence>
<keyword evidence="1" id="KW-1133">Transmembrane helix</keyword>
<feature type="transmembrane region" description="Helical" evidence="1">
    <location>
        <begin position="21"/>
        <end position="40"/>
    </location>
</feature>